<dbReference type="STRING" id="57664.SAMN05661003_11417"/>
<dbReference type="Pfam" id="PF01713">
    <property type="entry name" value="Smr"/>
    <property type="match status" value="1"/>
</dbReference>
<evidence type="ECO:0000259" key="2">
    <source>
        <dbReference type="PROSITE" id="PS50828"/>
    </source>
</evidence>
<dbReference type="OrthoDB" id="9808881at2"/>
<name>A0A1G7DLC1_9BACT</name>
<protein>
    <submittedName>
        <fullName evidence="3">Smr domain-containing protein</fullName>
    </submittedName>
</protein>
<evidence type="ECO:0000313" key="3">
    <source>
        <dbReference type="EMBL" id="SDE51595.1"/>
    </source>
</evidence>
<dbReference type="SMART" id="SM00463">
    <property type="entry name" value="SMR"/>
    <property type="match status" value="1"/>
</dbReference>
<dbReference type="PROSITE" id="PS50828">
    <property type="entry name" value="SMR"/>
    <property type="match status" value="1"/>
</dbReference>
<organism evidence="3 4">
    <name type="scientific">Desulfuromonas thiophila</name>
    <dbReference type="NCBI Taxonomy" id="57664"/>
    <lineage>
        <taxon>Bacteria</taxon>
        <taxon>Pseudomonadati</taxon>
        <taxon>Thermodesulfobacteriota</taxon>
        <taxon>Desulfuromonadia</taxon>
        <taxon>Desulfuromonadales</taxon>
        <taxon>Desulfuromonadaceae</taxon>
        <taxon>Desulfuromonas</taxon>
    </lineage>
</organism>
<dbReference type="AlphaFoldDB" id="A0A1G7DLC1"/>
<dbReference type="EMBL" id="FNAQ01000014">
    <property type="protein sequence ID" value="SDE51595.1"/>
    <property type="molecule type" value="Genomic_DNA"/>
</dbReference>
<dbReference type="Gene3D" id="3.30.1370.110">
    <property type="match status" value="1"/>
</dbReference>
<sequence length="250" mass="26993">MARKRKNRPVAAASSDKTFHSSPFRQMEGLHHLVPAQAPSVVESFSDNTSVRPAPGAVAPVADDFAGAMAQLGVTPLATADDGDSVVEAAACPEGAEAPAVDEPRSEREQFLAAIGGLEPCFRDAFAEEEDEEAEPAAAPRRMKLLRQGRLRPQQQLDLHGCSSEQALERVRHFFNRCHHEGLQTVLLITGRGQSSPGGQPVVREAVERFLRQRAQAWVAEWARAPRQYGGEGALVVFLRQSGKSPNGAS</sequence>
<dbReference type="InterPro" id="IPR036063">
    <property type="entry name" value="Smr_dom_sf"/>
</dbReference>
<reference evidence="4" key="1">
    <citation type="submission" date="2016-10" db="EMBL/GenBank/DDBJ databases">
        <authorList>
            <person name="Varghese N."/>
            <person name="Submissions S."/>
        </authorList>
    </citation>
    <scope>NUCLEOTIDE SEQUENCE [LARGE SCALE GENOMIC DNA]</scope>
    <source>
        <strain evidence="4">DSM 8987</strain>
    </source>
</reference>
<dbReference type="RefSeq" id="WP_092079558.1">
    <property type="nucleotide sequence ID" value="NZ_FNAQ01000014.1"/>
</dbReference>
<evidence type="ECO:0000313" key="4">
    <source>
        <dbReference type="Proteomes" id="UP000243205"/>
    </source>
</evidence>
<dbReference type="PANTHER" id="PTHR35562:SF2">
    <property type="entry name" value="DNA ENDONUCLEASE SMRA-RELATED"/>
    <property type="match status" value="1"/>
</dbReference>
<dbReference type="Proteomes" id="UP000243205">
    <property type="component" value="Unassembled WGS sequence"/>
</dbReference>
<dbReference type="InterPro" id="IPR002625">
    <property type="entry name" value="Smr_dom"/>
</dbReference>
<accession>A0A1G7DLC1</accession>
<gene>
    <name evidence="3" type="ORF">SAMN05661003_11417</name>
</gene>
<keyword evidence="4" id="KW-1185">Reference proteome</keyword>
<dbReference type="SUPFAM" id="SSF160443">
    <property type="entry name" value="SMR domain-like"/>
    <property type="match status" value="1"/>
</dbReference>
<feature type="domain" description="Smr" evidence="2">
    <location>
        <begin position="157"/>
        <end position="240"/>
    </location>
</feature>
<dbReference type="PANTHER" id="PTHR35562">
    <property type="entry name" value="DNA ENDONUCLEASE SMRA-RELATED"/>
    <property type="match status" value="1"/>
</dbReference>
<evidence type="ECO:0000256" key="1">
    <source>
        <dbReference type="SAM" id="MobiDB-lite"/>
    </source>
</evidence>
<proteinExistence type="predicted"/>
<feature type="region of interest" description="Disordered" evidence="1">
    <location>
        <begin position="1"/>
        <end position="32"/>
    </location>
</feature>